<comment type="caution">
    <text evidence="2">The sequence shown here is derived from an EMBL/GenBank/DDBJ whole genome shotgun (WGS) entry which is preliminary data.</text>
</comment>
<dbReference type="Proteomes" id="UP000230052">
    <property type="component" value="Unassembled WGS sequence"/>
</dbReference>
<accession>A0A2J0L2R7</accession>
<keyword evidence="1" id="KW-0472">Membrane</keyword>
<gene>
    <name evidence="2" type="ORF">COS99_08750</name>
</gene>
<sequence>MNLSTLLFRKKAATLGKFFGIFSAMYIILLAISMYTLPRVDLYFAKRTIISNFKEYNTIALGTCTLLHSVIPTELDKIEGVRAYNLSRNGISNVLAYYILKDNIRKGNIPSILIYSGTYNSFSAVETEKSILFDLSWETVLSYFKDLKVSYKARVEDFLLYSQYSLFRYRQFFEDAFAFILRSQKIRNDNHIYIKGAQLINETLSTSGVVLDAQRKGFINDSKIIPQEIIFLKKIFKLCKDNKVDCVVIEIPNYSELNRFLERNGKNTAVPIIEKLCKEYSINFLSYNNTDKFDLNKKDYFSSPNSLSPLGASIFSKQLAKDLAILFSREYNK</sequence>
<dbReference type="EMBL" id="PEWV01000078">
    <property type="protein sequence ID" value="PIU40797.1"/>
    <property type="molecule type" value="Genomic_DNA"/>
</dbReference>
<protein>
    <recommendedName>
        <fullName evidence="4">DUF1574 domain-containing protein</fullName>
    </recommendedName>
</protein>
<keyword evidence="1" id="KW-0812">Transmembrane</keyword>
<dbReference type="AlphaFoldDB" id="A0A2J0L2R7"/>
<keyword evidence="1" id="KW-1133">Transmembrane helix</keyword>
<evidence type="ECO:0000313" key="2">
    <source>
        <dbReference type="EMBL" id="PIU40797.1"/>
    </source>
</evidence>
<organism evidence="2 3">
    <name type="scientific">Candidatus Aquitaenariimonas noxiae</name>
    <dbReference type="NCBI Taxonomy" id="1974741"/>
    <lineage>
        <taxon>Bacteria</taxon>
        <taxon>Pseudomonadati</taxon>
        <taxon>Candidatus Omnitrophota</taxon>
        <taxon>Candidatus Aquitaenariimonas</taxon>
    </lineage>
</organism>
<reference evidence="2 3" key="1">
    <citation type="submission" date="2017-09" db="EMBL/GenBank/DDBJ databases">
        <title>Depth-based differentiation of microbial function through sediment-hosted aquifers and enrichment of novel symbionts in the deep terrestrial subsurface.</title>
        <authorList>
            <person name="Probst A.J."/>
            <person name="Ladd B."/>
            <person name="Jarett J.K."/>
            <person name="Geller-Mcgrath D.E."/>
            <person name="Sieber C.M."/>
            <person name="Emerson J.B."/>
            <person name="Anantharaman K."/>
            <person name="Thomas B.C."/>
            <person name="Malmstrom R."/>
            <person name="Stieglmeier M."/>
            <person name="Klingl A."/>
            <person name="Woyke T."/>
            <person name="Ryan C.M."/>
            <person name="Banfield J.F."/>
        </authorList>
    </citation>
    <scope>NUCLEOTIDE SEQUENCE [LARGE SCALE GENOMIC DNA]</scope>
    <source>
        <strain evidence="2">CG07_land_8_20_14_0_80_42_15</strain>
    </source>
</reference>
<evidence type="ECO:0000313" key="3">
    <source>
        <dbReference type="Proteomes" id="UP000230052"/>
    </source>
</evidence>
<evidence type="ECO:0008006" key="4">
    <source>
        <dbReference type="Google" id="ProtNLM"/>
    </source>
</evidence>
<proteinExistence type="predicted"/>
<evidence type="ECO:0000256" key="1">
    <source>
        <dbReference type="SAM" id="Phobius"/>
    </source>
</evidence>
<name>A0A2J0L2R7_9BACT</name>
<feature type="transmembrane region" description="Helical" evidence="1">
    <location>
        <begin position="12"/>
        <end position="37"/>
    </location>
</feature>